<dbReference type="GeneID" id="39848832"/>
<gene>
    <name evidence="1" type="ORF">DV733_13185</name>
</gene>
<dbReference type="Proteomes" id="UP000296706">
    <property type="component" value="Chromosome"/>
</dbReference>
<name>A0A4D6HG29_9EURY</name>
<dbReference type="KEGG" id="hsn:DV733_13185"/>
<reference evidence="1 2" key="1">
    <citation type="journal article" date="2019" name="Nat. Commun.">
        <title>A new type of DNA phosphorothioation-based antiviral system in archaea.</title>
        <authorList>
            <person name="Xiong L."/>
            <person name="Liu S."/>
            <person name="Chen S."/>
            <person name="Xiao Y."/>
            <person name="Zhu B."/>
            <person name="Gao Y."/>
            <person name="Zhang Y."/>
            <person name="Chen B."/>
            <person name="Luo J."/>
            <person name="Deng Z."/>
            <person name="Chen X."/>
            <person name="Wang L."/>
            <person name="Chen S."/>
        </authorList>
    </citation>
    <scope>NUCLEOTIDE SEQUENCE [LARGE SCALE GENOMIC DNA]</scope>
    <source>
        <strain evidence="1 2">CBA1105</strain>
    </source>
</reference>
<protein>
    <submittedName>
        <fullName evidence="1">YlbF family regulator</fullName>
    </submittedName>
</protein>
<dbReference type="STRING" id="1457250.GCA_000755225_01495"/>
<dbReference type="AlphaFoldDB" id="A0A4D6HG29"/>
<dbReference type="SUPFAM" id="SSF158622">
    <property type="entry name" value="YheA/YmcA-like"/>
    <property type="match status" value="1"/>
</dbReference>
<dbReference type="RefSeq" id="WP_049994252.1">
    <property type="nucleotide sequence ID" value="NZ_CP031310.1"/>
</dbReference>
<dbReference type="EMBL" id="CP031310">
    <property type="protein sequence ID" value="QCC52969.1"/>
    <property type="molecule type" value="Genomic_DNA"/>
</dbReference>
<dbReference type="Pfam" id="PF06133">
    <property type="entry name" value="Com_YlbF"/>
    <property type="match status" value="1"/>
</dbReference>
<dbReference type="InterPro" id="IPR010368">
    <property type="entry name" value="Com_YlbF"/>
</dbReference>
<keyword evidence="2" id="KW-1185">Reference proteome</keyword>
<accession>A0A4D6HG29</accession>
<proteinExistence type="predicted"/>
<dbReference type="InterPro" id="IPR023378">
    <property type="entry name" value="YheA/YmcA-like_dom_sf"/>
</dbReference>
<evidence type="ECO:0000313" key="2">
    <source>
        <dbReference type="Proteomes" id="UP000296706"/>
    </source>
</evidence>
<evidence type="ECO:0000313" key="1">
    <source>
        <dbReference type="EMBL" id="QCC52969.1"/>
    </source>
</evidence>
<dbReference type="OrthoDB" id="211540at2157"/>
<sequence length="131" mass="14859">MSIETDTADVTDDSVESLASALGEAITDLPEYEAYQDAKADVEADEQAQERIEEFEQIREEYMVARQTNQADQDDLRTLKKAQRELHELPVMEDYLQAQSDLELRLQELNEIISEPLTVDFGEKAGGCCQE</sequence>
<organism evidence="1 2">
    <name type="scientific">Halapricum salinum</name>
    <dbReference type="NCBI Taxonomy" id="1457250"/>
    <lineage>
        <taxon>Archaea</taxon>
        <taxon>Methanobacteriati</taxon>
        <taxon>Methanobacteriota</taxon>
        <taxon>Stenosarchaea group</taxon>
        <taxon>Halobacteria</taxon>
        <taxon>Halobacteriales</taxon>
        <taxon>Haloarculaceae</taxon>
        <taxon>Halapricum</taxon>
    </lineage>
</organism>
<dbReference type="Gene3D" id="1.20.1500.10">
    <property type="entry name" value="YheA/YmcA-like"/>
    <property type="match status" value="1"/>
</dbReference>